<keyword evidence="1" id="KW-0472">Membrane</keyword>
<dbReference type="AlphaFoldDB" id="A0A1L6ZGK6"/>
<dbReference type="GO" id="GO:0005886">
    <property type="term" value="C:plasma membrane"/>
    <property type="evidence" value="ECO:0007669"/>
    <property type="project" value="UniProtKB-SubCell"/>
</dbReference>
<dbReference type="EMBL" id="CP015607">
    <property type="protein sequence ID" value="APT45612.1"/>
    <property type="molecule type" value="Genomic_DNA"/>
</dbReference>
<dbReference type="PRINTS" id="PR02026">
    <property type="entry name" value="YTRCYTRDABC"/>
</dbReference>
<dbReference type="Proteomes" id="UP000185426">
    <property type="component" value="Chromosome"/>
</dbReference>
<sequence>MVKRQLLYKEWKQSELTFILVMLVAVFATPLSLLMDYSTFQDCLKNPDCIMESTTFTYMFKKDAFLSLSWVMGIYFAVIQLGFERNKGQMDFTLSLPFNRSAIFHTKFFLGAGIIAGVHVVSYLIIYLLKLGLHPIETPEFNSRYFYALLSALMIYSLFFAAGSLTGSAISQAIVGFSTSILPFLLIGLPIVHLDFIFRTSERWIDTSLNYLIAPISPITYITNDIFQQEYQHWFNGEAFIIPLVMMVIFYLVGLFSFIKHPIERNGRFFLYSSMDRPIQIMVIVFGVLGFGWFGFTSDNSIFGYIIGMIIGGVVGALTSYFLIYRKR</sequence>
<feature type="transmembrane region" description="Helical" evidence="1">
    <location>
        <begin position="279"/>
        <end position="296"/>
    </location>
</feature>
<keyword evidence="2" id="KW-0067">ATP-binding</keyword>
<dbReference type="InterPro" id="IPR023264">
    <property type="entry name" value="ABC_transptr_acetoin_YtrC/YtrD"/>
</dbReference>
<feature type="transmembrane region" description="Helical" evidence="1">
    <location>
        <begin position="64"/>
        <end position="83"/>
    </location>
</feature>
<keyword evidence="1" id="KW-1133">Transmembrane helix</keyword>
<dbReference type="PANTHER" id="PTHR39177">
    <property type="entry name" value="ABC TRANSPORTER PERMEASE YTRC-RELATED"/>
    <property type="match status" value="1"/>
</dbReference>
<keyword evidence="2" id="KW-0547">Nucleotide-binding</keyword>
<dbReference type="PANTHER" id="PTHR39177:SF1">
    <property type="entry name" value="ABC TRANSPORTER PERMEASE YTRC-RELATED"/>
    <property type="match status" value="1"/>
</dbReference>
<feature type="transmembrane region" description="Helical" evidence="1">
    <location>
        <begin position="240"/>
        <end position="259"/>
    </location>
</feature>
<name>A0A1L6ZGK6_BACIA</name>
<feature type="transmembrane region" description="Helical" evidence="1">
    <location>
        <begin position="146"/>
        <end position="166"/>
    </location>
</feature>
<feature type="transmembrane region" description="Helical" evidence="1">
    <location>
        <begin position="104"/>
        <end position="126"/>
    </location>
</feature>
<evidence type="ECO:0000313" key="2">
    <source>
        <dbReference type="EMBL" id="APT45612.1"/>
    </source>
</evidence>
<feature type="transmembrane region" description="Helical" evidence="1">
    <location>
        <begin position="173"/>
        <end position="194"/>
    </location>
</feature>
<dbReference type="GO" id="GO:0140359">
    <property type="term" value="F:ABC-type transporter activity"/>
    <property type="evidence" value="ECO:0007669"/>
    <property type="project" value="InterPro"/>
</dbReference>
<organism evidence="2 3">
    <name type="scientific">Bacillus safensis</name>
    <dbReference type="NCBI Taxonomy" id="561879"/>
    <lineage>
        <taxon>Bacteria</taxon>
        <taxon>Bacillati</taxon>
        <taxon>Bacillota</taxon>
        <taxon>Bacilli</taxon>
        <taxon>Bacillales</taxon>
        <taxon>Bacillaceae</taxon>
        <taxon>Bacillus</taxon>
    </lineage>
</organism>
<dbReference type="Pfam" id="PF12679">
    <property type="entry name" value="ABC2_membrane_2"/>
    <property type="match status" value="1"/>
</dbReference>
<feature type="transmembrane region" description="Helical" evidence="1">
    <location>
        <begin position="16"/>
        <end position="35"/>
    </location>
</feature>
<proteinExistence type="predicted"/>
<protein>
    <submittedName>
        <fullName evidence="2">ABC transporter ATP-binding protein</fullName>
    </submittedName>
</protein>
<evidence type="ECO:0000256" key="1">
    <source>
        <dbReference type="SAM" id="Phobius"/>
    </source>
</evidence>
<dbReference type="InterPro" id="IPR053046">
    <property type="entry name" value="ABC-5_transporter"/>
</dbReference>
<reference evidence="2 3" key="1">
    <citation type="submission" date="2016-05" db="EMBL/GenBank/DDBJ databases">
        <title>Complete Genome and Methylome Analysis of Psychrotrophic Bacterial Isolates from Antarctic Lake Untersee.</title>
        <authorList>
            <person name="Fomenkov A."/>
            <person name="Akimov V.N."/>
            <person name="Vasilyeva L.V."/>
            <person name="Andersen D."/>
            <person name="Vincze T."/>
            <person name="Roberts R.J."/>
        </authorList>
    </citation>
    <scope>NUCLEOTIDE SEQUENCE [LARGE SCALE GENOMIC DNA]</scope>
    <source>
        <strain evidence="2 3">U14-5</strain>
    </source>
</reference>
<accession>A0A1L6ZGK6</accession>
<gene>
    <name evidence="2" type="ORF">BSA145_06700</name>
</gene>
<evidence type="ECO:0000313" key="3">
    <source>
        <dbReference type="Proteomes" id="UP000185426"/>
    </source>
</evidence>
<dbReference type="RefSeq" id="WP_075621981.1">
    <property type="nucleotide sequence ID" value="NZ_CP015607.1"/>
</dbReference>
<feature type="transmembrane region" description="Helical" evidence="1">
    <location>
        <begin position="302"/>
        <end position="324"/>
    </location>
</feature>
<dbReference type="GO" id="GO:0005524">
    <property type="term" value="F:ATP binding"/>
    <property type="evidence" value="ECO:0007669"/>
    <property type="project" value="UniProtKB-KW"/>
</dbReference>
<keyword evidence="1" id="KW-0812">Transmembrane</keyword>